<organism evidence="4 5">
    <name type="scientific">Steinernema carpocapsae</name>
    <name type="common">Entomopathogenic nematode</name>
    <dbReference type="NCBI Taxonomy" id="34508"/>
    <lineage>
        <taxon>Eukaryota</taxon>
        <taxon>Metazoa</taxon>
        <taxon>Ecdysozoa</taxon>
        <taxon>Nematoda</taxon>
        <taxon>Chromadorea</taxon>
        <taxon>Rhabditida</taxon>
        <taxon>Tylenchina</taxon>
        <taxon>Panagrolaimomorpha</taxon>
        <taxon>Strongyloidoidea</taxon>
        <taxon>Steinernematidae</taxon>
        <taxon>Steinernema</taxon>
    </lineage>
</organism>
<evidence type="ECO:0000256" key="2">
    <source>
        <dbReference type="ARBA" id="ARBA00023172"/>
    </source>
</evidence>
<dbReference type="GO" id="GO:0006310">
    <property type="term" value="P:DNA recombination"/>
    <property type="evidence" value="ECO:0007669"/>
    <property type="project" value="UniProtKB-KW"/>
</dbReference>
<evidence type="ECO:0000256" key="1">
    <source>
        <dbReference type="ARBA" id="ARBA00023125"/>
    </source>
</evidence>
<dbReference type="STRING" id="34508.A0A4U5PHQ7"/>
<dbReference type="Gene3D" id="1.10.150.130">
    <property type="match status" value="1"/>
</dbReference>
<dbReference type="InterPro" id="IPR011010">
    <property type="entry name" value="DNA_brk_join_enz"/>
</dbReference>
<proteinExistence type="predicted"/>
<accession>A0A4U5PHQ7</accession>
<gene>
    <name evidence="4" type="ORF">L596_010223</name>
</gene>
<name>A0A4U5PHQ7_STECR</name>
<keyword evidence="2" id="KW-0233">DNA recombination</keyword>
<evidence type="ECO:0000259" key="3">
    <source>
        <dbReference type="PROSITE" id="PS51898"/>
    </source>
</evidence>
<keyword evidence="5" id="KW-1185">Reference proteome</keyword>
<dbReference type="Pfam" id="PF00589">
    <property type="entry name" value="Phage_integrase"/>
    <property type="match status" value="1"/>
</dbReference>
<dbReference type="InterPro" id="IPR052925">
    <property type="entry name" value="Phage_Integrase-like_Recomb"/>
</dbReference>
<reference evidence="4 5" key="1">
    <citation type="journal article" date="2015" name="Genome Biol.">
        <title>Comparative genomics of Steinernema reveals deeply conserved gene regulatory networks.</title>
        <authorList>
            <person name="Dillman A.R."/>
            <person name="Macchietto M."/>
            <person name="Porter C.F."/>
            <person name="Rogers A."/>
            <person name="Williams B."/>
            <person name="Antoshechkin I."/>
            <person name="Lee M.M."/>
            <person name="Goodwin Z."/>
            <person name="Lu X."/>
            <person name="Lewis E.E."/>
            <person name="Goodrich-Blair H."/>
            <person name="Stock S.P."/>
            <person name="Adams B.J."/>
            <person name="Sternberg P.W."/>
            <person name="Mortazavi A."/>
        </authorList>
    </citation>
    <scope>NUCLEOTIDE SEQUENCE [LARGE SCALE GENOMIC DNA]</scope>
    <source>
        <strain evidence="4 5">ALL</strain>
    </source>
</reference>
<dbReference type="GO" id="GO:0003677">
    <property type="term" value="F:DNA binding"/>
    <property type="evidence" value="ECO:0007669"/>
    <property type="project" value="UniProtKB-KW"/>
</dbReference>
<dbReference type="PANTHER" id="PTHR34605">
    <property type="entry name" value="PHAGE_INTEGRASE DOMAIN-CONTAINING PROTEIN"/>
    <property type="match status" value="1"/>
</dbReference>
<dbReference type="EMBL" id="AZBU02000002">
    <property type="protein sequence ID" value="TKR96162.1"/>
    <property type="molecule type" value="Genomic_DNA"/>
</dbReference>
<sequence>MTTYARFVKKFQDDRVLPPTAPTSDQEVVAYLCRLYEASSSATTVQSSASALKWYFSFWPGPNPCASPWVSAFLEGLRRTKPATVHRAKISQAELQLVLRSNQQRMRQRRVRAYVGLLYAACLRPAEGLHLTREDITFNSDGMIVSIAKDKTNKKGSPRSIPVLGGTSPVCPVQVLKEWLQIAPDSPFVFPKFSDPKNPMPYDSARGDWKKLASILGISKMISLHSFRGGAATQAIKDGVPLDEVMRFGRWRQHKTLEAYVEISAATTPTTSLLS</sequence>
<dbReference type="SUPFAM" id="SSF47823">
    <property type="entry name" value="lambda integrase-like, N-terminal domain"/>
    <property type="match status" value="1"/>
</dbReference>
<dbReference type="InterPro" id="IPR013762">
    <property type="entry name" value="Integrase-like_cat_sf"/>
</dbReference>
<dbReference type="GO" id="GO:0015074">
    <property type="term" value="P:DNA integration"/>
    <property type="evidence" value="ECO:0007669"/>
    <property type="project" value="InterPro"/>
</dbReference>
<evidence type="ECO:0000313" key="4">
    <source>
        <dbReference type="EMBL" id="TKR96162.1"/>
    </source>
</evidence>
<comment type="caution">
    <text evidence="4">The sequence shown here is derived from an EMBL/GenBank/DDBJ whole genome shotgun (WGS) entry which is preliminary data.</text>
</comment>
<dbReference type="PANTHER" id="PTHR34605:SF4">
    <property type="entry name" value="DNA ADENINE METHYLTRANSFERASE"/>
    <property type="match status" value="1"/>
</dbReference>
<reference evidence="4 5" key="2">
    <citation type="journal article" date="2019" name="G3 (Bethesda)">
        <title>Hybrid Assembly of the Genome of the Entomopathogenic Nematode Steinernema carpocapsae Identifies the X-Chromosome.</title>
        <authorList>
            <person name="Serra L."/>
            <person name="Macchietto M."/>
            <person name="Macias-Munoz A."/>
            <person name="McGill C.J."/>
            <person name="Rodriguez I.M."/>
            <person name="Rodriguez B."/>
            <person name="Murad R."/>
            <person name="Mortazavi A."/>
        </authorList>
    </citation>
    <scope>NUCLEOTIDE SEQUENCE [LARGE SCALE GENOMIC DNA]</scope>
    <source>
        <strain evidence="4 5">ALL</strain>
    </source>
</reference>
<dbReference type="OrthoDB" id="5867182at2759"/>
<protein>
    <recommendedName>
        <fullName evidence="3">Tyr recombinase domain-containing protein</fullName>
    </recommendedName>
</protein>
<dbReference type="InterPro" id="IPR010998">
    <property type="entry name" value="Integrase_recombinase_N"/>
</dbReference>
<dbReference type="InterPro" id="IPR002104">
    <property type="entry name" value="Integrase_catalytic"/>
</dbReference>
<keyword evidence="1" id="KW-0238">DNA-binding</keyword>
<dbReference type="PROSITE" id="PS51898">
    <property type="entry name" value="TYR_RECOMBINASE"/>
    <property type="match status" value="1"/>
</dbReference>
<evidence type="ECO:0000313" key="5">
    <source>
        <dbReference type="Proteomes" id="UP000298663"/>
    </source>
</evidence>
<dbReference type="Gene3D" id="1.10.443.10">
    <property type="entry name" value="Intergrase catalytic core"/>
    <property type="match status" value="1"/>
</dbReference>
<dbReference type="AlphaFoldDB" id="A0A4U5PHQ7"/>
<feature type="domain" description="Tyr recombinase" evidence="3">
    <location>
        <begin position="85"/>
        <end position="273"/>
    </location>
</feature>
<dbReference type="Proteomes" id="UP000298663">
    <property type="component" value="Unassembled WGS sequence"/>
</dbReference>
<dbReference type="SUPFAM" id="SSF56349">
    <property type="entry name" value="DNA breaking-rejoining enzymes"/>
    <property type="match status" value="1"/>
</dbReference>